<dbReference type="NCBIfam" id="NF033559">
    <property type="entry name" value="transpos_IS1634"/>
    <property type="match status" value="1"/>
</dbReference>
<dbReference type="InterPro" id="IPR047654">
    <property type="entry name" value="IS1634_transpos"/>
</dbReference>
<name>A0A1J5PWN0_9ZZZZ</name>
<dbReference type="GO" id="GO:0003677">
    <property type="term" value="F:DNA binding"/>
    <property type="evidence" value="ECO:0007669"/>
    <property type="project" value="InterPro"/>
</dbReference>
<proteinExistence type="predicted"/>
<dbReference type="EMBL" id="MLJW01003481">
    <property type="protein sequence ID" value="OIQ71964.1"/>
    <property type="molecule type" value="Genomic_DNA"/>
</dbReference>
<accession>A0A1J5PWN0</accession>
<gene>
    <name evidence="2" type="ORF">GALL_464170</name>
</gene>
<evidence type="ECO:0000259" key="1">
    <source>
        <dbReference type="Pfam" id="PF01609"/>
    </source>
</evidence>
<dbReference type="Pfam" id="PF01609">
    <property type="entry name" value="DDE_Tnp_1"/>
    <property type="match status" value="1"/>
</dbReference>
<dbReference type="PANTHER" id="PTHR34614">
    <property type="match status" value="1"/>
</dbReference>
<dbReference type="GO" id="GO:0006313">
    <property type="term" value="P:DNA transposition"/>
    <property type="evidence" value="ECO:0007669"/>
    <property type="project" value="InterPro"/>
</dbReference>
<dbReference type="SUPFAM" id="SSF53098">
    <property type="entry name" value="Ribonuclease H-like"/>
    <property type="match status" value="1"/>
</dbReference>
<sequence length="442" mass="48298">MPAGAGLGGQAVVTGTASQVLWQVLSDAYARLGFDVLGDEAFAAMVLARCVEPASKLATIDVLTELGVRAPHRNTLAAALKRATARDYRDTLAKAARAHSLRTTGRSALILYDVTTLHFENGEEDDLRRVGMSKEHRVDPQIQVGLLVDPGGFPLEMHVFEGNKAETTTLIPVLTAFKERHDVGDLVVVADAGMLSAANLNALEDAGFSFIVGSRITKAPYDLADHFERHGNYFTNAQILESTREMGTGKAARGRRVVYQWKFAREQHDNKAINAMVTKAEKVADGTRPMRRDRFVKITGADKGVDWALVERARQLAGLKGYVTNVATSAMDGAAVIAAYHDLWRVEQSFRMTKSDLRARPIFHHQRDAIEAHLIVVFAALAVARHLQDATDVTIKKLVRTLRPLRTVTIAIGGHTLTAEPLITTDARDILDRLPPINGPGH</sequence>
<evidence type="ECO:0000313" key="2">
    <source>
        <dbReference type="EMBL" id="OIQ71964.1"/>
    </source>
</evidence>
<dbReference type="PANTHER" id="PTHR34614:SF2">
    <property type="entry name" value="TRANSPOSASE IS4-LIKE DOMAIN-CONTAINING PROTEIN"/>
    <property type="match status" value="1"/>
</dbReference>
<feature type="domain" description="Transposase IS4-like" evidence="1">
    <location>
        <begin position="110"/>
        <end position="381"/>
    </location>
</feature>
<dbReference type="InterPro" id="IPR002559">
    <property type="entry name" value="Transposase_11"/>
</dbReference>
<organism evidence="2">
    <name type="scientific">mine drainage metagenome</name>
    <dbReference type="NCBI Taxonomy" id="410659"/>
    <lineage>
        <taxon>unclassified sequences</taxon>
        <taxon>metagenomes</taxon>
        <taxon>ecological metagenomes</taxon>
    </lineage>
</organism>
<comment type="caution">
    <text evidence="2">The sequence shown here is derived from an EMBL/GenBank/DDBJ whole genome shotgun (WGS) entry which is preliminary data.</text>
</comment>
<reference evidence="2" key="1">
    <citation type="submission" date="2016-10" db="EMBL/GenBank/DDBJ databases">
        <title>Sequence of Gallionella enrichment culture.</title>
        <authorList>
            <person name="Poehlein A."/>
            <person name="Muehling M."/>
            <person name="Daniel R."/>
        </authorList>
    </citation>
    <scope>NUCLEOTIDE SEQUENCE</scope>
</reference>
<protein>
    <submittedName>
        <fullName evidence="2">Transposase DDE domain protein</fullName>
    </submittedName>
</protein>
<dbReference type="AlphaFoldDB" id="A0A1J5PWN0"/>
<dbReference type="InterPro" id="IPR012337">
    <property type="entry name" value="RNaseH-like_sf"/>
</dbReference>
<dbReference type="GO" id="GO:0004803">
    <property type="term" value="F:transposase activity"/>
    <property type="evidence" value="ECO:0007669"/>
    <property type="project" value="InterPro"/>
</dbReference>